<sequence>MSKITLNKPVFDSVVAQALEANSSLQVSKFHSTINKTNLNSIKQQLQALKELDSLLTEYHHLLEHDLQKLSQTGDQLVGYDAKLAAALLK</sequence>
<evidence type="ECO:0000313" key="1">
    <source>
        <dbReference type="EMBL" id="PXW86197.1"/>
    </source>
</evidence>
<dbReference type="NCBIfam" id="TIGR04197">
    <property type="entry name" value="T7SS_SACOL2603"/>
    <property type="match status" value="1"/>
</dbReference>
<comment type="caution">
    <text evidence="1">The sequence shown here is derived from an EMBL/GenBank/DDBJ whole genome shotgun (WGS) entry which is preliminary data.</text>
</comment>
<protein>
    <submittedName>
        <fullName evidence="1">Type VII secretion effector (TIGR04197 family)</fullName>
    </submittedName>
</protein>
<organism evidence="1 2">
    <name type="scientific">Pseudogracilibacillus auburnensis</name>
    <dbReference type="NCBI Taxonomy" id="1494959"/>
    <lineage>
        <taxon>Bacteria</taxon>
        <taxon>Bacillati</taxon>
        <taxon>Bacillota</taxon>
        <taxon>Bacilli</taxon>
        <taxon>Bacillales</taxon>
        <taxon>Bacillaceae</taxon>
        <taxon>Pseudogracilibacillus</taxon>
    </lineage>
</organism>
<evidence type="ECO:0000313" key="2">
    <source>
        <dbReference type="Proteomes" id="UP000247978"/>
    </source>
</evidence>
<reference evidence="1 2" key="1">
    <citation type="submission" date="2018-05" db="EMBL/GenBank/DDBJ databases">
        <title>Genomic Encyclopedia of Type Strains, Phase IV (KMG-IV): sequencing the most valuable type-strain genomes for metagenomic binning, comparative biology and taxonomic classification.</title>
        <authorList>
            <person name="Goeker M."/>
        </authorList>
    </citation>
    <scope>NUCLEOTIDE SEQUENCE [LARGE SCALE GENOMIC DNA]</scope>
    <source>
        <strain evidence="1 2">DSM 28556</strain>
    </source>
</reference>
<accession>A0A2V3VW79</accession>
<dbReference type="EMBL" id="QJJQ01000008">
    <property type="protein sequence ID" value="PXW86197.1"/>
    <property type="molecule type" value="Genomic_DNA"/>
</dbReference>
<dbReference type="Proteomes" id="UP000247978">
    <property type="component" value="Unassembled WGS sequence"/>
</dbReference>
<dbReference type="InterPro" id="IPR021477">
    <property type="entry name" value="TVIIS_effector_SACOL2603_fam"/>
</dbReference>
<gene>
    <name evidence="1" type="ORF">DFR56_10810</name>
</gene>
<dbReference type="RefSeq" id="WP_158525614.1">
    <property type="nucleotide sequence ID" value="NZ_JADIJL010000004.1"/>
</dbReference>
<proteinExistence type="predicted"/>
<name>A0A2V3VW79_9BACI</name>
<dbReference type="AlphaFoldDB" id="A0A2V3VW79"/>
<keyword evidence="2" id="KW-1185">Reference proteome</keyword>